<comment type="caution">
    <text evidence="2">The sequence shown here is derived from an EMBL/GenBank/DDBJ whole genome shotgun (WGS) entry which is preliminary data.</text>
</comment>
<dbReference type="Proteomes" id="UP001551582">
    <property type="component" value="Unassembled WGS sequence"/>
</dbReference>
<proteinExistence type="predicted"/>
<feature type="transmembrane region" description="Helical" evidence="1">
    <location>
        <begin position="56"/>
        <end position="76"/>
    </location>
</feature>
<keyword evidence="3" id="KW-1185">Reference proteome</keyword>
<evidence type="ECO:0000313" key="3">
    <source>
        <dbReference type="Proteomes" id="UP001551582"/>
    </source>
</evidence>
<keyword evidence="1" id="KW-1133">Transmembrane helix</keyword>
<dbReference type="EMBL" id="JBEZLS010000010">
    <property type="protein sequence ID" value="MEU9352573.1"/>
    <property type="molecule type" value="Genomic_DNA"/>
</dbReference>
<keyword evidence="1" id="KW-0812">Transmembrane</keyword>
<protein>
    <recommendedName>
        <fullName evidence="4">Lycopene cyclase domain-containing protein</fullName>
    </recommendedName>
</protein>
<reference evidence="2 3" key="1">
    <citation type="submission" date="2024-06" db="EMBL/GenBank/DDBJ databases">
        <title>The Natural Products Discovery Center: Release of the First 8490 Sequenced Strains for Exploring Actinobacteria Biosynthetic Diversity.</title>
        <authorList>
            <person name="Kalkreuter E."/>
            <person name="Kautsar S.A."/>
            <person name="Yang D."/>
            <person name="Bader C.D."/>
            <person name="Teijaro C.N."/>
            <person name="Fluegel L."/>
            <person name="Davis C.M."/>
            <person name="Simpson J.R."/>
            <person name="Lauterbach L."/>
            <person name="Steele A.D."/>
            <person name="Gui C."/>
            <person name="Meng S."/>
            <person name="Li G."/>
            <person name="Viehrig K."/>
            <person name="Ye F."/>
            <person name="Su P."/>
            <person name="Kiefer A.F."/>
            <person name="Nichols A."/>
            <person name="Cepeda A.J."/>
            <person name="Yan W."/>
            <person name="Fan B."/>
            <person name="Jiang Y."/>
            <person name="Adhikari A."/>
            <person name="Zheng C.-J."/>
            <person name="Schuster L."/>
            <person name="Cowan T.M."/>
            <person name="Smanski M.J."/>
            <person name="Chevrette M.G."/>
            <person name="De Carvalho L.P.S."/>
            <person name="Shen B."/>
        </authorList>
    </citation>
    <scope>NUCLEOTIDE SEQUENCE [LARGE SCALE GENOMIC DNA]</scope>
    <source>
        <strain evidence="2 3">NPDC048274</strain>
    </source>
</reference>
<accession>A0ABV3E600</accession>
<keyword evidence="1" id="KW-0472">Membrane</keyword>
<evidence type="ECO:0000313" key="2">
    <source>
        <dbReference type="EMBL" id="MEU9352573.1"/>
    </source>
</evidence>
<sequence length="95" mass="10561">MLWLAPFAMYGIVQALVHVFWTADIHETIPPLLATLLVWELAVIDLTGGSYESVPLGVRLVFTLGAPLSVTAVALWELRRLRSRHGITVRGALRR</sequence>
<evidence type="ECO:0008006" key="4">
    <source>
        <dbReference type="Google" id="ProtNLM"/>
    </source>
</evidence>
<name>A0ABV3E600_9ACTN</name>
<organism evidence="2 3">
    <name type="scientific">Streptomyces griseoloalbus</name>
    <dbReference type="NCBI Taxonomy" id="67303"/>
    <lineage>
        <taxon>Bacteria</taxon>
        <taxon>Bacillati</taxon>
        <taxon>Actinomycetota</taxon>
        <taxon>Actinomycetes</taxon>
        <taxon>Kitasatosporales</taxon>
        <taxon>Streptomycetaceae</taxon>
        <taxon>Streptomyces</taxon>
    </lineage>
</organism>
<gene>
    <name evidence="2" type="ORF">AB0D65_16675</name>
</gene>
<evidence type="ECO:0000256" key="1">
    <source>
        <dbReference type="SAM" id="Phobius"/>
    </source>
</evidence>
<dbReference type="RefSeq" id="WP_359980966.1">
    <property type="nucleotide sequence ID" value="NZ_JBEZLS010000010.1"/>
</dbReference>